<keyword evidence="8 11" id="KW-1133">Transmembrane helix</keyword>
<evidence type="ECO:0000256" key="4">
    <source>
        <dbReference type="ARBA" id="ARBA00022679"/>
    </source>
</evidence>
<dbReference type="Proteomes" id="UP000585050">
    <property type="component" value="Unassembled WGS sequence"/>
</dbReference>
<evidence type="ECO:0000256" key="5">
    <source>
        <dbReference type="ARBA" id="ARBA00022692"/>
    </source>
</evidence>
<dbReference type="InterPro" id="IPR023346">
    <property type="entry name" value="Lysozyme-like_dom_sf"/>
</dbReference>
<dbReference type="GO" id="GO:0016020">
    <property type="term" value="C:membrane"/>
    <property type="evidence" value="ECO:0007669"/>
    <property type="project" value="InterPro"/>
</dbReference>
<dbReference type="EMBL" id="JABAIL010000014">
    <property type="protein sequence ID" value="NLR94649.1"/>
    <property type="molecule type" value="Genomic_DNA"/>
</dbReference>
<evidence type="ECO:0000256" key="3">
    <source>
        <dbReference type="ARBA" id="ARBA00022676"/>
    </source>
</evidence>
<evidence type="ECO:0000256" key="10">
    <source>
        <dbReference type="ARBA" id="ARBA00023316"/>
    </source>
</evidence>
<evidence type="ECO:0000256" key="6">
    <source>
        <dbReference type="ARBA" id="ARBA00022960"/>
    </source>
</evidence>
<dbReference type="RefSeq" id="WP_168885359.1">
    <property type="nucleotide sequence ID" value="NZ_JABAIL010000014.1"/>
</dbReference>
<dbReference type="PANTHER" id="PTHR30400">
    <property type="entry name" value="MONOFUNCTIONAL BIOSYNTHETIC PEPTIDOGLYCAN TRANSGLYCOSYLASE"/>
    <property type="match status" value="1"/>
</dbReference>
<keyword evidence="9 11" id="KW-0472">Membrane</keyword>
<dbReference type="InterPro" id="IPR001264">
    <property type="entry name" value="Glyco_trans_51"/>
</dbReference>
<keyword evidence="5 11" id="KW-0812">Transmembrane</keyword>
<dbReference type="GO" id="GO:0008360">
    <property type="term" value="P:regulation of cell shape"/>
    <property type="evidence" value="ECO:0007669"/>
    <property type="project" value="UniProtKB-KW"/>
</dbReference>
<organism evidence="13 14">
    <name type="scientific">Flammeovirga agarivorans</name>
    <dbReference type="NCBI Taxonomy" id="2726742"/>
    <lineage>
        <taxon>Bacteria</taxon>
        <taxon>Pseudomonadati</taxon>
        <taxon>Bacteroidota</taxon>
        <taxon>Cytophagia</taxon>
        <taxon>Cytophagales</taxon>
        <taxon>Flammeovirgaceae</taxon>
        <taxon>Flammeovirga</taxon>
    </lineage>
</organism>
<accession>A0A7X8SQP7</accession>
<proteinExistence type="predicted"/>
<dbReference type="GO" id="GO:0071555">
    <property type="term" value="P:cell wall organization"/>
    <property type="evidence" value="ECO:0007669"/>
    <property type="project" value="UniProtKB-KW"/>
</dbReference>
<dbReference type="PANTHER" id="PTHR30400:SF0">
    <property type="entry name" value="BIOSYNTHETIC PEPTIDOGLYCAN TRANSGLYCOSYLASE"/>
    <property type="match status" value="1"/>
</dbReference>
<keyword evidence="10" id="KW-0961">Cell wall biogenesis/degradation</keyword>
<dbReference type="SUPFAM" id="SSF53955">
    <property type="entry name" value="Lysozyme-like"/>
    <property type="match status" value="1"/>
</dbReference>
<keyword evidence="4" id="KW-0808">Transferase</keyword>
<evidence type="ECO:0000313" key="13">
    <source>
        <dbReference type="EMBL" id="NLR94649.1"/>
    </source>
</evidence>
<evidence type="ECO:0000256" key="9">
    <source>
        <dbReference type="ARBA" id="ARBA00023136"/>
    </source>
</evidence>
<dbReference type="InterPro" id="IPR036950">
    <property type="entry name" value="PBP_transglycosylase"/>
</dbReference>
<keyword evidence="3" id="KW-0328">Glycosyltransferase</keyword>
<comment type="caution">
    <text evidence="13">The sequence shown here is derived from an EMBL/GenBank/DDBJ whole genome shotgun (WGS) entry which is preliminary data.</text>
</comment>
<evidence type="ECO:0000256" key="11">
    <source>
        <dbReference type="SAM" id="Phobius"/>
    </source>
</evidence>
<dbReference type="Pfam" id="PF00912">
    <property type="entry name" value="Transgly"/>
    <property type="match status" value="1"/>
</dbReference>
<feature type="transmembrane region" description="Helical" evidence="11">
    <location>
        <begin position="12"/>
        <end position="33"/>
    </location>
</feature>
<keyword evidence="6" id="KW-0133">Cell shape</keyword>
<dbReference type="Gene3D" id="1.10.3810.10">
    <property type="entry name" value="Biosynthetic peptidoglycan transglycosylase-like"/>
    <property type="match status" value="1"/>
</dbReference>
<keyword evidence="14" id="KW-1185">Reference proteome</keyword>
<name>A0A7X8SQP7_9BACT</name>
<evidence type="ECO:0000313" key="14">
    <source>
        <dbReference type="Proteomes" id="UP000585050"/>
    </source>
</evidence>
<dbReference type="GO" id="GO:0009274">
    <property type="term" value="C:peptidoglycan-based cell wall"/>
    <property type="evidence" value="ECO:0007669"/>
    <property type="project" value="InterPro"/>
</dbReference>
<evidence type="ECO:0000256" key="1">
    <source>
        <dbReference type="ARBA" id="ARBA00022475"/>
    </source>
</evidence>
<evidence type="ECO:0000256" key="8">
    <source>
        <dbReference type="ARBA" id="ARBA00022989"/>
    </source>
</evidence>
<keyword evidence="2" id="KW-0997">Cell inner membrane</keyword>
<evidence type="ECO:0000256" key="7">
    <source>
        <dbReference type="ARBA" id="ARBA00022984"/>
    </source>
</evidence>
<dbReference type="GO" id="GO:0016763">
    <property type="term" value="F:pentosyltransferase activity"/>
    <property type="evidence" value="ECO:0007669"/>
    <property type="project" value="InterPro"/>
</dbReference>
<dbReference type="AlphaFoldDB" id="A0A7X8SQP7"/>
<evidence type="ECO:0000256" key="2">
    <source>
        <dbReference type="ARBA" id="ARBA00022519"/>
    </source>
</evidence>
<protein>
    <recommendedName>
        <fullName evidence="12">Glycosyl transferase family 51 domain-containing protein</fullName>
    </recommendedName>
</protein>
<gene>
    <name evidence="13" type="ORF">HGP29_25820</name>
</gene>
<evidence type="ECO:0000259" key="12">
    <source>
        <dbReference type="Pfam" id="PF00912"/>
    </source>
</evidence>
<dbReference type="GO" id="GO:0009252">
    <property type="term" value="P:peptidoglycan biosynthetic process"/>
    <property type="evidence" value="ECO:0007669"/>
    <property type="project" value="UniProtKB-KW"/>
</dbReference>
<dbReference type="InterPro" id="IPR011812">
    <property type="entry name" value="Pep_trsgly"/>
</dbReference>
<keyword evidence="7" id="KW-0573">Peptidoglycan synthesis</keyword>
<sequence>MILPFIKRLSITILGVHILFIIYVAFSSFYLKWANPTMSLYMCARANFDINQVSIPKFIPKDAVPNDIQTAIIGVEDPTFQQHNGYAQTDHPLTDATISQKVARNMFLMPHQNNLGKYLETIGAVGMECILDKDRIFELYLNYVEWGDNIYGIGEAADFYYKKDLRYLSRTQKLKLASVLSNPVEIEPSTYNTDKIIEARFNLLNRFMQ</sequence>
<keyword evidence="1" id="KW-1003">Cell membrane</keyword>
<reference evidence="13 14" key="1">
    <citation type="submission" date="2020-04" db="EMBL/GenBank/DDBJ databases">
        <title>Flammeovirga sp. SR4, a novel species isolated from seawater.</title>
        <authorList>
            <person name="Wang X."/>
        </authorList>
    </citation>
    <scope>NUCLEOTIDE SEQUENCE [LARGE SCALE GENOMIC DNA]</scope>
    <source>
        <strain evidence="13 14">SR4</strain>
    </source>
</reference>
<feature type="domain" description="Glycosyl transferase family 51" evidence="12">
    <location>
        <begin position="97"/>
        <end position="203"/>
    </location>
</feature>